<sequence>MKILEITVLRRGARIVQRQSRETHETGLVDRRGSGIKTRTKSISAQPRITMRNEYPRTMTRKESSLDPVPGPRARNAQAEAPPGFEVMRAAGGSGHCSTDGVNICAELAGTG</sequence>
<evidence type="ECO:0000256" key="1">
    <source>
        <dbReference type="SAM" id="MobiDB-lite"/>
    </source>
</evidence>
<reference evidence="2 3" key="1">
    <citation type="journal article" date="2010" name="Science">
        <title>Genomic comparison of the ants Camponotus floridanus and Harpegnathos saltator.</title>
        <authorList>
            <person name="Bonasio R."/>
            <person name="Zhang G."/>
            <person name="Ye C."/>
            <person name="Mutti N.S."/>
            <person name="Fang X."/>
            <person name="Qin N."/>
            <person name="Donahue G."/>
            <person name="Yang P."/>
            <person name="Li Q."/>
            <person name="Li C."/>
            <person name="Zhang P."/>
            <person name="Huang Z."/>
            <person name="Berger S.L."/>
            <person name="Reinberg D."/>
            <person name="Wang J."/>
            <person name="Liebig J."/>
        </authorList>
    </citation>
    <scope>NUCLEOTIDE SEQUENCE [LARGE SCALE GENOMIC DNA]</scope>
    <source>
        <strain evidence="3">C129</strain>
    </source>
</reference>
<dbReference type="InParanoid" id="E2ANE1"/>
<keyword evidence="3" id="KW-1185">Reference proteome</keyword>
<proteinExistence type="predicted"/>
<dbReference type="EMBL" id="GL441193">
    <property type="protein sequence ID" value="EFN65041.1"/>
    <property type="molecule type" value="Genomic_DNA"/>
</dbReference>
<organism evidence="3">
    <name type="scientific">Camponotus floridanus</name>
    <name type="common">Florida carpenter ant</name>
    <dbReference type="NCBI Taxonomy" id="104421"/>
    <lineage>
        <taxon>Eukaryota</taxon>
        <taxon>Metazoa</taxon>
        <taxon>Ecdysozoa</taxon>
        <taxon>Arthropoda</taxon>
        <taxon>Hexapoda</taxon>
        <taxon>Insecta</taxon>
        <taxon>Pterygota</taxon>
        <taxon>Neoptera</taxon>
        <taxon>Endopterygota</taxon>
        <taxon>Hymenoptera</taxon>
        <taxon>Apocrita</taxon>
        <taxon>Aculeata</taxon>
        <taxon>Formicoidea</taxon>
        <taxon>Formicidae</taxon>
        <taxon>Formicinae</taxon>
        <taxon>Camponotus</taxon>
    </lineage>
</organism>
<dbReference type="Proteomes" id="UP000000311">
    <property type="component" value="Unassembled WGS sequence"/>
</dbReference>
<evidence type="ECO:0000313" key="2">
    <source>
        <dbReference type="EMBL" id="EFN65041.1"/>
    </source>
</evidence>
<evidence type="ECO:0000313" key="3">
    <source>
        <dbReference type="Proteomes" id="UP000000311"/>
    </source>
</evidence>
<name>E2ANE1_CAMFO</name>
<feature type="region of interest" description="Disordered" evidence="1">
    <location>
        <begin position="59"/>
        <end position="82"/>
    </location>
</feature>
<accession>E2ANE1</accession>
<protein>
    <submittedName>
        <fullName evidence="2">Uncharacterized protein</fullName>
    </submittedName>
</protein>
<dbReference type="AlphaFoldDB" id="E2ANE1"/>
<gene>
    <name evidence="2" type="ORF">EAG_07658</name>
</gene>